<comment type="caution">
    <text evidence="17">The sequence shown here is derived from an EMBL/GenBank/DDBJ whole genome shotgun (WGS) entry which is preliminary data.</text>
</comment>
<feature type="domain" description="Fumarylacetoacetase N-terminal" evidence="16">
    <location>
        <begin position="20"/>
        <end position="118"/>
    </location>
</feature>
<dbReference type="STRING" id="1849968.A8C32_19470"/>
<dbReference type="OrthoDB" id="3766879at2"/>
<evidence type="ECO:0000256" key="8">
    <source>
        <dbReference type="ARBA" id="ARBA00022837"/>
    </source>
</evidence>
<feature type="binding site" evidence="14">
    <location>
        <position position="201"/>
    </location>
    <ligand>
        <name>Ca(2+)</name>
        <dbReference type="ChEBI" id="CHEBI:29108"/>
    </ligand>
</feature>
<dbReference type="EC" id="3.7.1.2" evidence="5"/>
<dbReference type="AlphaFoldDB" id="A0A1E5T3Q4"/>
<dbReference type="FunFam" id="3.90.850.10:FF:000004">
    <property type="entry name" value="Fumarylacetoacetase"/>
    <property type="match status" value="1"/>
</dbReference>
<evidence type="ECO:0000259" key="16">
    <source>
        <dbReference type="Pfam" id="PF09298"/>
    </source>
</evidence>
<evidence type="ECO:0000256" key="6">
    <source>
        <dbReference type="ARBA" id="ARBA00022723"/>
    </source>
</evidence>
<reference evidence="17 18" key="1">
    <citation type="submission" date="2016-05" db="EMBL/GenBank/DDBJ databases">
        <title>Draft Genome Sequence of Algibacter sp. Strain SK-16 Isolated from the Surface Water of Aburatsubo Inlet.</title>
        <authorList>
            <person name="Wong S.-K."/>
            <person name="Yoshizawa S."/>
            <person name="Nakajima Y."/>
            <person name="Ogura Y."/>
            <person name="Tetsuya H."/>
            <person name="Hamasaki K."/>
        </authorList>
    </citation>
    <scope>NUCLEOTIDE SEQUENCE [LARGE SCALE GENOMIC DNA]</scope>
    <source>
        <strain evidence="17 18">SK-16</strain>
    </source>
</reference>
<feature type="binding site" evidence="14">
    <location>
        <position position="199"/>
    </location>
    <ligand>
        <name>Ca(2+)</name>
        <dbReference type="ChEBI" id="CHEBI:29108"/>
    </ligand>
</feature>
<evidence type="ECO:0000256" key="11">
    <source>
        <dbReference type="ARBA" id="ARBA00023232"/>
    </source>
</evidence>
<dbReference type="SUPFAM" id="SSF56529">
    <property type="entry name" value="FAH"/>
    <property type="match status" value="1"/>
</dbReference>
<evidence type="ECO:0000313" key="17">
    <source>
        <dbReference type="EMBL" id="OEK06010.1"/>
    </source>
</evidence>
<proteinExistence type="inferred from homology"/>
<evidence type="ECO:0000256" key="12">
    <source>
        <dbReference type="PIRSR" id="PIRSR605959-1"/>
    </source>
</evidence>
<evidence type="ECO:0000256" key="3">
    <source>
        <dbReference type="ARBA" id="ARBA00004782"/>
    </source>
</evidence>
<protein>
    <recommendedName>
        <fullName evidence="5">fumarylacetoacetase</fullName>
        <ecNumber evidence="5">3.7.1.2</ecNumber>
    </recommendedName>
</protein>
<sequence>MKTNKASWVTIPENSDFSIHNIPFGIFSNSDETKRIGIAIGDHILDLSVAASLGIFNLLKIDEHVFKNEFLNPFIDLGKKTTNDVRLIIQNELINENSVLKKHDKAFILQSEAKMHLPVFIRDYTDFYSSIEHATNVGKMFRDPENALLPNWKHIPVGYHGRASSIITSGQDIHRPMGQTLPIGEDKPVYTTSKRVDFELEMAYIIGKSTNLGETLNTNNAEDYIFGKVVFNDWSARDVQKWEYIPLGPFLAKNFASSISPWVVTMEALEPFRVQGPEQEPDVLSYLEYSGKKNYDIKLEVALQPENEAETTISHSNFKYMYWNMAQQLAHHTMNGCNLSVGDMMGSGTISGKSPDSYGSMLELAWAGQKPIKLNDGSERKFINDNDTVIMRGYCENDNIRVGFGEVRTKLLPAKNN</sequence>
<dbReference type="Gene3D" id="2.30.30.230">
    <property type="entry name" value="Fumarylacetoacetase, N-terminal domain"/>
    <property type="match status" value="1"/>
</dbReference>
<feature type="binding site" evidence="14">
    <location>
        <position position="126"/>
    </location>
    <ligand>
        <name>Ca(2+)</name>
        <dbReference type="ChEBI" id="CHEBI:29108"/>
    </ligand>
</feature>
<dbReference type="Gene3D" id="3.90.850.10">
    <property type="entry name" value="Fumarylacetoacetase-like, C-terminal domain"/>
    <property type="match status" value="1"/>
</dbReference>
<keyword evidence="10" id="KW-0828">Tyrosine catabolism</keyword>
<evidence type="ECO:0000313" key="18">
    <source>
        <dbReference type="Proteomes" id="UP000095713"/>
    </source>
</evidence>
<keyword evidence="8 14" id="KW-0106">Calcium</keyword>
<evidence type="ECO:0000256" key="1">
    <source>
        <dbReference type="ARBA" id="ARBA00001913"/>
    </source>
</evidence>
<organism evidence="17 18">
    <name type="scientific">Flavivirga aquatica</name>
    <dbReference type="NCBI Taxonomy" id="1849968"/>
    <lineage>
        <taxon>Bacteria</taxon>
        <taxon>Pseudomonadati</taxon>
        <taxon>Bacteroidota</taxon>
        <taxon>Flavobacteriia</taxon>
        <taxon>Flavobacteriales</taxon>
        <taxon>Flavobacteriaceae</taxon>
        <taxon>Flavivirga</taxon>
    </lineage>
</organism>
<evidence type="ECO:0000256" key="9">
    <source>
        <dbReference type="ARBA" id="ARBA00022842"/>
    </source>
</evidence>
<dbReference type="GO" id="GO:0006559">
    <property type="term" value="P:L-phenylalanine catabolic process"/>
    <property type="evidence" value="ECO:0007669"/>
    <property type="project" value="UniProtKB-UniPathway"/>
</dbReference>
<evidence type="ECO:0000256" key="5">
    <source>
        <dbReference type="ARBA" id="ARBA00012094"/>
    </source>
</evidence>
<evidence type="ECO:0000256" key="14">
    <source>
        <dbReference type="PIRSR" id="PIRSR605959-3"/>
    </source>
</evidence>
<keyword evidence="18" id="KW-1185">Reference proteome</keyword>
<dbReference type="InterPro" id="IPR036663">
    <property type="entry name" value="Fumarylacetoacetase_C_sf"/>
</dbReference>
<feature type="binding site" evidence="14">
    <location>
        <position position="233"/>
    </location>
    <ligand>
        <name>Mg(2+)</name>
        <dbReference type="ChEBI" id="CHEBI:18420"/>
    </ligand>
</feature>
<comment type="pathway">
    <text evidence="3">Amino-acid degradation; L-phenylalanine degradation; acetoacetate and fumarate from L-phenylalanine: step 6/6.</text>
</comment>
<feature type="binding site" evidence="13">
    <location>
        <position position="240"/>
    </location>
    <ligand>
        <name>substrate</name>
    </ligand>
</feature>
<dbReference type="EMBL" id="MDJD01000050">
    <property type="protein sequence ID" value="OEK06010.1"/>
    <property type="molecule type" value="Genomic_DNA"/>
</dbReference>
<evidence type="ECO:0000256" key="4">
    <source>
        <dbReference type="ARBA" id="ARBA00010211"/>
    </source>
</evidence>
<dbReference type="UniPathway" id="UPA00139">
    <property type="reaction ID" value="UER00341"/>
</dbReference>
<dbReference type="PANTHER" id="PTHR43069">
    <property type="entry name" value="FUMARYLACETOACETASE"/>
    <property type="match status" value="1"/>
</dbReference>
<dbReference type="Pfam" id="PF09298">
    <property type="entry name" value="FAA_hydrolase_N"/>
    <property type="match status" value="1"/>
</dbReference>
<evidence type="ECO:0000256" key="10">
    <source>
        <dbReference type="ARBA" id="ARBA00022878"/>
    </source>
</evidence>
<dbReference type="NCBIfam" id="TIGR01266">
    <property type="entry name" value="fum_ac_acetase"/>
    <property type="match status" value="1"/>
</dbReference>
<evidence type="ECO:0000256" key="13">
    <source>
        <dbReference type="PIRSR" id="PIRSR605959-2"/>
    </source>
</evidence>
<dbReference type="GO" id="GO:0004334">
    <property type="term" value="F:fumarylacetoacetase activity"/>
    <property type="evidence" value="ECO:0007669"/>
    <property type="project" value="UniProtKB-EC"/>
</dbReference>
<keyword evidence="7" id="KW-0378">Hydrolase</keyword>
<evidence type="ECO:0000256" key="2">
    <source>
        <dbReference type="ARBA" id="ARBA00001946"/>
    </source>
</evidence>
<feature type="binding site" evidence="13">
    <location>
        <position position="142"/>
    </location>
    <ligand>
        <name>substrate</name>
    </ligand>
</feature>
<feature type="active site" description="Proton acceptor" evidence="12">
    <location>
        <position position="133"/>
    </location>
</feature>
<name>A0A1E5T3Q4_9FLAO</name>
<keyword evidence="9 14" id="KW-0460">Magnesium</keyword>
<evidence type="ECO:0000256" key="7">
    <source>
        <dbReference type="ARBA" id="ARBA00022801"/>
    </source>
</evidence>
<feature type="domain" description="Fumarylacetoacetase-like C-terminal" evidence="15">
    <location>
        <begin position="125"/>
        <end position="392"/>
    </location>
</feature>
<gene>
    <name evidence="17" type="ORF">A8C32_19470</name>
</gene>
<feature type="binding site" evidence="14">
    <location>
        <position position="257"/>
    </location>
    <ligand>
        <name>Mg(2+)</name>
        <dbReference type="ChEBI" id="CHEBI:18420"/>
    </ligand>
</feature>
<feature type="binding site" evidence="13">
    <location>
        <position position="244"/>
    </location>
    <ligand>
        <name>substrate</name>
    </ligand>
</feature>
<comment type="cofactor">
    <cofactor evidence="1 14">
        <name>Ca(2+)</name>
        <dbReference type="ChEBI" id="CHEBI:29108"/>
    </cofactor>
</comment>
<dbReference type="Proteomes" id="UP000095713">
    <property type="component" value="Unassembled WGS sequence"/>
</dbReference>
<dbReference type="InterPro" id="IPR005959">
    <property type="entry name" value="Fumarylacetoacetase"/>
</dbReference>
<keyword evidence="6 14" id="KW-0479">Metal-binding</keyword>
<dbReference type="InterPro" id="IPR011234">
    <property type="entry name" value="Fumarylacetoacetase-like_C"/>
</dbReference>
<accession>A0A1E5T3Q4</accession>
<dbReference type="Pfam" id="PF01557">
    <property type="entry name" value="FAA_hydrolase"/>
    <property type="match status" value="1"/>
</dbReference>
<dbReference type="GO" id="GO:1902000">
    <property type="term" value="P:homogentisate catabolic process"/>
    <property type="evidence" value="ECO:0007669"/>
    <property type="project" value="TreeGrafter"/>
</dbReference>
<dbReference type="InterPro" id="IPR036462">
    <property type="entry name" value="Fumarylacetoacetase_N_sf"/>
</dbReference>
<feature type="binding site" evidence="14">
    <location>
        <position position="253"/>
    </location>
    <ligand>
        <name>Mg(2+)</name>
        <dbReference type="ChEBI" id="CHEBI:18420"/>
    </ligand>
</feature>
<feature type="binding site" evidence="13">
    <location>
        <position position="349"/>
    </location>
    <ligand>
        <name>substrate</name>
    </ligand>
</feature>
<dbReference type="GO" id="GO:0046872">
    <property type="term" value="F:metal ion binding"/>
    <property type="evidence" value="ECO:0007669"/>
    <property type="project" value="UniProtKB-KW"/>
</dbReference>
<dbReference type="SUPFAM" id="SSF63433">
    <property type="entry name" value="Fumarylacetoacetate hydrolase, FAH, N-terminal domain"/>
    <property type="match status" value="1"/>
</dbReference>
<dbReference type="RefSeq" id="WP_069831100.1">
    <property type="nucleotide sequence ID" value="NZ_MDJD01000050.1"/>
</dbReference>
<dbReference type="GO" id="GO:0006572">
    <property type="term" value="P:L-tyrosine catabolic process"/>
    <property type="evidence" value="ECO:0007669"/>
    <property type="project" value="UniProtKB-KW"/>
</dbReference>
<feature type="binding site" evidence="13">
    <location>
        <position position="128"/>
    </location>
    <ligand>
        <name>substrate</name>
    </ligand>
</feature>
<dbReference type="InterPro" id="IPR015377">
    <property type="entry name" value="Fumarylacetoacetase_N"/>
</dbReference>
<dbReference type="PANTHER" id="PTHR43069:SF2">
    <property type="entry name" value="FUMARYLACETOACETASE"/>
    <property type="match status" value="1"/>
</dbReference>
<keyword evidence="11" id="KW-0585">Phenylalanine catabolism</keyword>
<comment type="similarity">
    <text evidence="4">Belongs to the FAH family.</text>
</comment>
<evidence type="ECO:0000259" key="15">
    <source>
        <dbReference type="Pfam" id="PF01557"/>
    </source>
</evidence>
<comment type="cofactor">
    <cofactor evidence="2 14">
        <name>Mg(2+)</name>
        <dbReference type="ChEBI" id="CHEBI:18420"/>
    </cofactor>
</comment>